<feature type="domain" description="PUM-HD" evidence="4">
    <location>
        <begin position="113"/>
        <end position="463"/>
    </location>
</feature>
<dbReference type="Pfam" id="PF00806">
    <property type="entry name" value="PUF"/>
    <property type="match status" value="5"/>
</dbReference>
<evidence type="ECO:0000259" key="4">
    <source>
        <dbReference type="PROSITE" id="PS50303"/>
    </source>
</evidence>
<name>A0A0N1HSE0_LEPSE</name>
<evidence type="ECO:0000313" key="5">
    <source>
        <dbReference type="EMBL" id="KPI83538.1"/>
    </source>
</evidence>
<dbReference type="PANTHER" id="PTHR12537">
    <property type="entry name" value="RNA BINDING PROTEIN PUMILIO-RELATED"/>
    <property type="match status" value="1"/>
</dbReference>
<keyword evidence="1" id="KW-0677">Repeat</keyword>
<dbReference type="InterPro" id="IPR011989">
    <property type="entry name" value="ARM-like"/>
</dbReference>
<dbReference type="VEuPathDB" id="TriTrypDB:Lsey_0359_0030"/>
<dbReference type="Proteomes" id="UP000038009">
    <property type="component" value="Unassembled WGS sequence"/>
</dbReference>
<dbReference type="Gene3D" id="1.25.10.10">
    <property type="entry name" value="Leucine-rich Repeat Variant"/>
    <property type="match status" value="1"/>
</dbReference>
<evidence type="ECO:0000256" key="1">
    <source>
        <dbReference type="ARBA" id="ARBA00022737"/>
    </source>
</evidence>
<gene>
    <name evidence="5" type="ORF">ABL78_7423</name>
</gene>
<dbReference type="GO" id="GO:0010608">
    <property type="term" value="P:post-transcriptional regulation of gene expression"/>
    <property type="evidence" value="ECO:0007669"/>
    <property type="project" value="TreeGrafter"/>
</dbReference>
<reference evidence="5 6" key="1">
    <citation type="journal article" date="2015" name="PLoS Pathog.">
        <title>Leptomonas seymouri: Adaptations to the Dixenous Life Cycle Analyzed by Genome Sequencing, Transcriptome Profiling and Co-infection with Leishmania donovani.</title>
        <authorList>
            <person name="Kraeva N."/>
            <person name="Butenko A."/>
            <person name="Hlavacova J."/>
            <person name="Kostygov A."/>
            <person name="Myskova J."/>
            <person name="Grybchuk D."/>
            <person name="Lestinova T."/>
            <person name="Votypka J."/>
            <person name="Volf P."/>
            <person name="Opperdoes F."/>
            <person name="Flegontov P."/>
            <person name="Lukes J."/>
            <person name="Yurchenko V."/>
        </authorList>
    </citation>
    <scope>NUCLEOTIDE SEQUENCE [LARGE SCALE GENOMIC DNA]</scope>
    <source>
        <strain evidence="5 6">ATCC 30220</strain>
    </source>
</reference>
<feature type="repeat" description="Pumilio" evidence="2">
    <location>
        <begin position="324"/>
        <end position="360"/>
    </location>
</feature>
<feature type="repeat" description="Pumilio" evidence="2">
    <location>
        <begin position="214"/>
        <end position="249"/>
    </location>
</feature>
<dbReference type="PROSITE" id="PS50303">
    <property type="entry name" value="PUM_HD"/>
    <property type="match status" value="1"/>
</dbReference>
<feature type="region of interest" description="Disordered" evidence="3">
    <location>
        <begin position="127"/>
        <end position="151"/>
    </location>
</feature>
<dbReference type="EMBL" id="LJSK01000359">
    <property type="protein sequence ID" value="KPI83538.1"/>
    <property type="molecule type" value="Genomic_DNA"/>
</dbReference>
<dbReference type="OMA" id="CIAIIRI"/>
<feature type="repeat" description="Pumilio" evidence="2">
    <location>
        <begin position="397"/>
        <end position="436"/>
    </location>
</feature>
<accession>A0A0N1HSE0</accession>
<sequence length="478" mass="52680">MSGAPKDYYTSMVYKSNYRDTQPPFAMGAVPKKHIQPYRIPFSSSQQSINNNTLPDGSVSSMAPSAPTTVQQAVYAPSRPHGYETCDAAKPTGKLYTHNPYASSCTTPLSGLSLTSGVDSFTNAHQGSYTPSTTRSSNSITTPHSTAKTTRPVYAASEASGGGETGVLTSTLEEQFLGVVGSIAATAMSSRGRHLLLSVLRLQHVDKIQMIYDEIAPQFNVVAVDQHGCHVVRTLMEYVSNEQMEALVPLINPAVVLQMATATQHTRRVLQAIFEHHKAEGLMPLVQIVKSNCKQLSMTQQGCIVIIRVVEYALPAQKRALINELVPILPDLATDQFGNYVVQCILKNMDGYISLEDLVESFQGHWVELSCDKYSSNVMERIIGMLRGHSRQRIVNELIFDVPNLHRLMQNNFGNYVLQAVIGSAVDQYEFKRIYDAVIPFLHTSPYGHRIEAKLKGRYDVLYKNASMGCCPVDASPK</sequence>
<dbReference type="InterPro" id="IPR001313">
    <property type="entry name" value="Pumilio_RNA-bd_rpt"/>
</dbReference>
<feature type="repeat" description="Pumilio" evidence="2">
    <location>
        <begin position="361"/>
        <end position="396"/>
    </location>
</feature>
<dbReference type="AlphaFoldDB" id="A0A0N1HSE0"/>
<dbReference type="InterPro" id="IPR033133">
    <property type="entry name" value="PUM-HD"/>
</dbReference>
<protein>
    <recommendedName>
        <fullName evidence="4">PUM-HD domain-containing protein</fullName>
    </recommendedName>
</protein>
<dbReference type="GO" id="GO:0005737">
    <property type="term" value="C:cytoplasm"/>
    <property type="evidence" value="ECO:0007669"/>
    <property type="project" value="TreeGrafter"/>
</dbReference>
<dbReference type="InterPro" id="IPR016024">
    <property type="entry name" value="ARM-type_fold"/>
</dbReference>
<feature type="compositionally biased region" description="Polar residues" evidence="3">
    <location>
        <begin position="127"/>
        <end position="149"/>
    </location>
</feature>
<dbReference type="PROSITE" id="PS50302">
    <property type="entry name" value="PUM"/>
    <property type="match status" value="5"/>
</dbReference>
<dbReference type="OrthoDB" id="668540at2759"/>
<dbReference type="SMART" id="SM00025">
    <property type="entry name" value="Pumilio"/>
    <property type="match status" value="6"/>
</dbReference>
<dbReference type="SUPFAM" id="SSF48371">
    <property type="entry name" value="ARM repeat"/>
    <property type="match status" value="1"/>
</dbReference>
<evidence type="ECO:0000256" key="2">
    <source>
        <dbReference type="PROSITE-ProRule" id="PRU00317"/>
    </source>
</evidence>
<evidence type="ECO:0000313" key="6">
    <source>
        <dbReference type="Proteomes" id="UP000038009"/>
    </source>
</evidence>
<organism evidence="5 6">
    <name type="scientific">Leptomonas seymouri</name>
    <dbReference type="NCBI Taxonomy" id="5684"/>
    <lineage>
        <taxon>Eukaryota</taxon>
        <taxon>Discoba</taxon>
        <taxon>Euglenozoa</taxon>
        <taxon>Kinetoplastea</taxon>
        <taxon>Metakinetoplastina</taxon>
        <taxon>Trypanosomatida</taxon>
        <taxon>Trypanosomatidae</taxon>
        <taxon>Leishmaniinae</taxon>
        <taxon>Leptomonas</taxon>
    </lineage>
</organism>
<proteinExistence type="predicted"/>
<comment type="caution">
    <text evidence="5">The sequence shown here is derived from an EMBL/GenBank/DDBJ whole genome shotgun (WGS) entry which is preliminary data.</text>
</comment>
<keyword evidence="6" id="KW-1185">Reference proteome</keyword>
<evidence type="ECO:0000256" key="3">
    <source>
        <dbReference type="SAM" id="MobiDB-lite"/>
    </source>
</evidence>
<feature type="repeat" description="Pumilio" evidence="2">
    <location>
        <begin position="287"/>
        <end position="323"/>
    </location>
</feature>
<dbReference type="GO" id="GO:0003729">
    <property type="term" value="F:mRNA binding"/>
    <property type="evidence" value="ECO:0007669"/>
    <property type="project" value="TreeGrafter"/>
</dbReference>
<dbReference type="PANTHER" id="PTHR12537:SF59">
    <property type="entry name" value="RNA BINDING PROTEIN 5, PUTATIVE-RELATED"/>
    <property type="match status" value="1"/>
</dbReference>